<keyword evidence="3" id="KW-0067">ATP-binding</keyword>
<keyword evidence="3" id="KW-0378">Hydrolase</keyword>
<comment type="caution">
    <text evidence="3">The sequence shown here is derived from an EMBL/GenBank/DDBJ whole genome shotgun (WGS) entry which is preliminary data.</text>
</comment>
<feature type="domain" description="Clp R" evidence="2">
    <location>
        <begin position="2"/>
        <end position="180"/>
    </location>
</feature>
<dbReference type="Proteomes" id="UP000757540">
    <property type="component" value="Unassembled WGS sequence"/>
</dbReference>
<proteinExistence type="predicted"/>
<keyword evidence="3" id="KW-0645">Protease</keyword>
<dbReference type="Gene3D" id="1.10.1780.10">
    <property type="entry name" value="Clp, N-terminal domain"/>
    <property type="match status" value="2"/>
</dbReference>
<dbReference type="Pfam" id="PF02861">
    <property type="entry name" value="Clp_N"/>
    <property type="match status" value="2"/>
</dbReference>
<dbReference type="SUPFAM" id="SSF81923">
    <property type="entry name" value="Double Clp-N motif"/>
    <property type="match status" value="2"/>
</dbReference>
<sequence>MFERFSRRAREAVVDAQLVARQTGTATIDTRHLVVALAEAPGPAATALRDVGLDPDAVAAATRRELTTGDLDAAALAAVGIDLAAVREQTDATFGRGALDRAGRRGRKGHLPFAPDAKKALELALREALRLGDKTIGSGHVLLGVVRADCPGGRALERALDAGGTDVVSLRTAVEDHRRAA</sequence>
<reference evidence="3 4" key="1">
    <citation type="submission" date="2020-05" db="EMBL/GenBank/DDBJ databases">
        <title>Genomic Encyclopedia of Type Strains, Phase III (KMG-III): the genomes of soil and plant-associated and newly described type strains.</title>
        <authorList>
            <person name="Whitman W."/>
        </authorList>
    </citation>
    <scope>NUCLEOTIDE SEQUENCE [LARGE SCALE GENOMIC DNA]</scope>
    <source>
        <strain evidence="3 4">KCTC 19046</strain>
    </source>
</reference>
<evidence type="ECO:0000313" key="4">
    <source>
        <dbReference type="Proteomes" id="UP000757540"/>
    </source>
</evidence>
<name>A0ABX2A0J1_9MICO</name>
<dbReference type="InterPro" id="IPR036628">
    <property type="entry name" value="Clp_N_dom_sf"/>
</dbReference>
<dbReference type="RefSeq" id="WP_171782545.1">
    <property type="nucleotide sequence ID" value="NZ_JABEZU010000001.1"/>
</dbReference>
<keyword evidence="1" id="KW-0677">Repeat</keyword>
<dbReference type="GO" id="GO:0006508">
    <property type="term" value="P:proteolysis"/>
    <property type="evidence" value="ECO:0007669"/>
    <property type="project" value="UniProtKB-KW"/>
</dbReference>
<dbReference type="PROSITE" id="PS51903">
    <property type="entry name" value="CLP_R"/>
    <property type="match status" value="1"/>
</dbReference>
<dbReference type="GO" id="GO:0008233">
    <property type="term" value="F:peptidase activity"/>
    <property type="evidence" value="ECO:0007669"/>
    <property type="project" value="UniProtKB-KW"/>
</dbReference>
<organism evidence="3 4">
    <name type="scientific">Isoptericola halotolerans</name>
    <dbReference type="NCBI Taxonomy" id="300560"/>
    <lineage>
        <taxon>Bacteria</taxon>
        <taxon>Bacillati</taxon>
        <taxon>Actinomycetota</taxon>
        <taxon>Actinomycetes</taxon>
        <taxon>Micrococcales</taxon>
        <taxon>Promicromonosporaceae</taxon>
        <taxon>Isoptericola</taxon>
    </lineage>
</organism>
<protein>
    <submittedName>
        <fullName evidence="3">ATP-dependent Clp protease ATP-binding subunit ClpA</fullName>
    </submittedName>
</protein>
<evidence type="ECO:0000313" key="3">
    <source>
        <dbReference type="EMBL" id="NOV96353.1"/>
    </source>
</evidence>
<dbReference type="EMBL" id="JABEZU010000001">
    <property type="protein sequence ID" value="NOV96353.1"/>
    <property type="molecule type" value="Genomic_DNA"/>
</dbReference>
<evidence type="ECO:0000256" key="1">
    <source>
        <dbReference type="PROSITE-ProRule" id="PRU01251"/>
    </source>
</evidence>
<dbReference type="InterPro" id="IPR004176">
    <property type="entry name" value="Clp_R_N"/>
</dbReference>
<dbReference type="GO" id="GO:0005524">
    <property type="term" value="F:ATP binding"/>
    <property type="evidence" value="ECO:0007669"/>
    <property type="project" value="UniProtKB-KW"/>
</dbReference>
<gene>
    <name evidence="3" type="ORF">HDG69_000906</name>
</gene>
<accession>A0ABX2A0J1</accession>
<evidence type="ECO:0000259" key="2">
    <source>
        <dbReference type="PROSITE" id="PS51903"/>
    </source>
</evidence>
<keyword evidence="3" id="KW-0547">Nucleotide-binding</keyword>
<keyword evidence="4" id="KW-1185">Reference proteome</keyword>